<reference evidence="1 2" key="1">
    <citation type="submission" date="2017-11" db="EMBL/GenBank/DDBJ databases">
        <title>De-novo sequencing of pomegranate (Punica granatum L.) genome.</title>
        <authorList>
            <person name="Akparov Z."/>
            <person name="Amiraslanov A."/>
            <person name="Hajiyeva S."/>
            <person name="Abbasov M."/>
            <person name="Kaur K."/>
            <person name="Hamwieh A."/>
            <person name="Solovyev V."/>
            <person name="Salamov A."/>
            <person name="Braich B."/>
            <person name="Kosarev P."/>
            <person name="Mahmoud A."/>
            <person name="Hajiyev E."/>
            <person name="Babayeva S."/>
            <person name="Izzatullayeva V."/>
            <person name="Mammadov A."/>
            <person name="Mammadov A."/>
            <person name="Sharifova S."/>
            <person name="Ojaghi J."/>
            <person name="Eynullazada K."/>
            <person name="Bayramov B."/>
            <person name="Abdulazimova A."/>
            <person name="Shahmuradov I."/>
        </authorList>
    </citation>
    <scope>NUCLEOTIDE SEQUENCE [LARGE SCALE GENOMIC DNA]</scope>
    <source>
        <strain evidence="2">cv. AG2017</strain>
        <tissue evidence="1">Leaf</tissue>
    </source>
</reference>
<evidence type="ECO:0000313" key="2">
    <source>
        <dbReference type="Proteomes" id="UP000233551"/>
    </source>
</evidence>
<proteinExistence type="predicted"/>
<protein>
    <submittedName>
        <fullName evidence="1">Uncharacterized protein</fullName>
    </submittedName>
</protein>
<name>A0A2I0JBP6_PUNGR</name>
<keyword evidence="2" id="KW-1185">Reference proteome</keyword>
<gene>
    <name evidence="1" type="ORF">CRG98_025913</name>
</gene>
<comment type="caution">
    <text evidence="1">The sequence shown here is derived from an EMBL/GenBank/DDBJ whole genome shotgun (WGS) entry which is preliminary data.</text>
</comment>
<organism evidence="1 2">
    <name type="scientific">Punica granatum</name>
    <name type="common">Pomegranate</name>
    <dbReference type="NCBI Taxonomy" id="22663"/>
    <lineage>
        <taxon>Eukaryota</taxon>
        <taxon>Viridiplantae</taxon>
        <taxon>Streptophyta</taxon>
        <taxon>Embryophyta</taxon>
        <taxon>Tracheophyta</taxon>
        <taxon>Spermatophyta</taxon>
        <taxon>Magnoliopsida</taxon>
        <taxon>eudicotyledons</taxon>
        <taxon>Gunneridae</taxon>
        <taxon>Pentapetalae</taxon>
        <taxon>rosids</taxon>
        <taxon>malvids</taxon>
        <taxon>Myrtales</taxon>
        <taxon>Lythraceae</taxon>
        <taxon>Punica</taxon>
    </lineage>
</organism>
<dbReference type="AlphaFoldDB" id="A0A2I0JBP6"/>
<accession>A0A2I0JBP6</accession>
<dbReference type="Proteomes" id="UP000233551">
    <property type="component" value="Unassembled WGS sequence"/>
</dbReference>
<sequence length="177" mass="19791">MATFYLHFKRHRKEDDLGTRLVLINDYRESSLRDEWGETGAVRVGAAEERNRYGGGRLDGGGRLHFVTITVGQVSVLQRYHSRCTRSASSKKLRPLIGKGSNYYTRPLETKKRRGRYDRQGDFNIVSYADLTSILRPALNCRPNPNPKSSIQVGIGSDPIRSTSISSDLSSLCVGEG</sequence>
<dbReference type="EMBL" id="PGOL01001843">
    <property type="protein sequence ID" value="PKI53672.1"/>
    <property type="molecule type" value="Genomic_DNA"/>
</dbReference>
<evidence type="ECO:0000313" key="1">
    <source>
        <dbReference type="EMBL" id="PKI53672.1"/>
    </source>
</evidence>